<dbReference type="Proteomes" id="UP000593561">
    <property type="component" value="Unassembled WGS sequence"/>
</dbReference>
<sequence length="79" mass="8994">MSIMEMTHPNTKKRVNLFALSIYGLVIFLKALGHIDDAVLNLLNRLDKRPFLVGRKGFLSNILRELLSVERIPGYAKGR</sequence>
<dbReference type="EMBL" id="JABFAC010000008">
    <property type="protein sequence ID" value="MBA0620936.1"/>
    <property type="molecule type" value="Genomic_DNA"/>
</dbReference>
<evidence type="ECO:0000313" key="1">
    <source>
        <dbReference type="EMBL" id="MBA0620936.1"/>
    </source>
</evidence>
<proteinExistence type="predicted"/>
<protein>
    <submittedName>
        <fullName evidence="1">Uncharacterized protein</fullName>
    </submittedName>
</protein>
<accession>A0A7J8S5R8</accession>
<organism evidence="1 2">
    <name type="scientific">Gossypium davidsonii</name>
    <name type="common">Davidson's cotton</name>
    <name type="synonym">Gossypium klotzschianum subsp. davidsonii</name>
    <dbReference type="NCBI Taxonomy" id="34287"/>
    <lineage>
        <taxon>Eukaryota</taxon>
        <taxon>Viridiplantae</taxon>
        <taxon>Streptophyta</taxon>
        <taxon>Embryophyta</taxon>
        <taxon>Tracheophyta</taxon>
        <taxon>Spermatophyta</taxon>
        <taxon>Magnoliopsida</taxon>
        <taxon>eudicotyledons</taxon>
        <taxon>Gunneridae</taxon>
        <taxon>Pentapetalae</taxon>
        <taxon>rosids</taxon>
        <taxon>malvids</taxon>
        <taxon>Malvales</taxon>
        <taxon>Malvaceae</taxon>
        <taxon>Malvoideae</taxon>
        <taxon>Gossypium</taxon>
    </lineage>
</organism>
<comment type="caution">
    <text evidence="1">The sequence shown here is derived from an EMBL/GenBank/DDBJ whole genome shotgun (WGS) entry which is preliminary data.</text>
</comment>
<evidence type="ECO:0000313" key="2">
    <source>
        <dbReference type="Proteomes" id="UP000593561"/>
    </source>
</evidence>
<keyword evidence="2" id="KW-1185">Reference proteome</keyword>
<dbReference type="AlphaFoldDB" id="A0A7J8S5R8"/>
<reference evidence="1 2" key="1">
    <citation type="journal article" date="2019" name="Genome Biol. Evol.">
        <title>Insights into the evolution of the New World diploid cottons (Gossypium, subgenus Houzingenia) based on genome sequencing.</title>
        <authorList>
            <person name="Grover C.E."/>
            <person name="Arick M.A. 2nd"/>
            <person name="Thrash A."/>
            <person name="Conover J.L."/>
            <person name="Sanders W.S."/>
            <person name="Peterson D.G."/>
            <person name="Frelichowski J.E."/>
            <person name="Scheffler J.A."/>
            <person name="Scheffler B.E."/>
            <person name="Wendel J.F."/>
        </authorList>
    </citation>
    <scope>NUCLEOTIDE SEQUENCE [LARGE SCALE GENOMIC DNA]</scope>
    <source>
        <strain evidence="1">27</strain>
        <tissue evidence="1">Leaf</tissue>
    </source>
</reference>
<gene>
    <name evidence="1" type="ORF">Godav_006602</name>
</gene>
<name>A0A7J8S5R8_GOSDV</name>